<proteinExistence type="predicted"/>
<sequence>MTYMELTYSEIIGELNSILEFMEFFDHDIDAVSNKFDLIKDKVHVIYLEKPLIPNSAETVLSMSIDESETRAKNAKNVSVKFKDGKYISPSQENDLLRVYFIKDKRDKTLFVNGNEKLVCLKDMKDTSKVGTNEVQLIFQEDTHSEAINNSSITSRR</sequence>
<name>A0A8H3KUK1_9GLOM</name>
<evidence type="ECO:0000313" key="2">
    <source>
        <dbReference type="Proteomes" id="UP000615446"/>
    </source>
</evidence>
<gene>
    <name evidence="1" type="ORF">RCL2_000261400</name>
</gene>
<organism evidence="1 2">
    <name type="scientific">Rhizophagus clarus</name>
    <dbReference type="NCBI Taxonomy" id="94130"/>
    <lineage>
        <taxon>Eukaryota</taxon>
        <taxon>Fungi</taxon>
        <taxon>Fungi incertae sedis</taxon>
        <taxon>Mucoromycota</taxon>
        <taxon>Glomeromycotina</taxon>
        <taxon>Glomeromycetes</taxon>
        <taxon>Glomerales</taxon>
        <taxon>Glomeraceae</taxon>
        <taxon>Rhizophagus</taxon>
    </lineage>
</organism>
<accession>A0A8H3KUK1</accession>
<dbReference type="AlphaFoldDB" id="A0A8H3KUK1"/>
<evidence type="ECO:0000313" key="1">
    <source>
        <dbReference type="EMBL" id="GES75159.1"/>
    </source>
</evidence>
<protein>
    <submittedName>
        <fullName evidence="1">Uncharacterized protein</fullName>
    </submittedName>
</protein>
<reference evidence="1" key="1">
    <citation type="submission" date="2019-10" db="EMBL/GenBank/DDBJ databases">
        <title>Conservation and host-specific expression of non-tandemly repeated heterogenous ribosome RNA gene in arbuscular mycorrhizal fungi.</title>
        <authorList>
            <person name="Maeda T."/>
            <person name="Kobayashi Y."/>
            <person name="Nakagawa T."/>
            <person name="Ezawa T."/>
            <person name="Yamaguchi K."/>
            <person name="Bino T."/>
            <person name="Nishimoto Y."/>
            <person name="Shigenobu S."/>
            <person name="Kawaguchi M."/>
        </authorList>
    </citation>
    <scope>NUCLEOTIDE SEQUENCE</scope>
    <source>
        <strain evidence="1">HR1</strain>
    </source>
</reference>
<dbReference type="OrthoDB" id="10339795at2759"/>
<dbReference type="Proteomes" id="UP000615446">
    <property type="component" value="Unassembled WGS sequence"/>
</dbReference>
<dbReference type="EMBL" id="BLAL01000013">
    <property type="protein sequence ID" value="GES75159.1"/>
    <property type="molecule type" value="Genomic_DNA"/>
</dbReference>
<comment type="caution">
    <text evidence="1">The sequence shown here is derived from an EMBL/GenBank/DDBJ whole genome shotgun (WGS) entry which is preliminary data.</text>
</comment>